<dbReference type="RefSeq" id="WP_307154403.1">
    <property type="nucleotide sequence ID" value="NZ_JAUSUK010000002.1"/>
</dbReference>
<evidence type="ECO:0000313" key="3">
    <source>
        <dbReference type="Proteomes" id="UP001230253"/>
    </source>
</evidence>
<dbReference type="EMBL" id="JAUSUK010000002">
    <property type="protein sequence ID" value="MDQ0326198.1"/>
    <property type="molecule type" value="Genomic_DNA"/>
</dbReference>
<dbReference type="Pfam" id="PF01814">
    <property type="entry name" value="Hemerythrin"/>
    <property type="match status" value="1"/>
</dbReference>
<sequence>MRPQRRHLEALLACAADAPTAEMIREDPFQLIAYEHALQERLCDLLEAIADALPRDVIQETARAAALTLRFYFPAHVRLENDILFPALAAPCRADRGIREAIALARSEHDADEQAALELADALDAHDEEGGYREAEALGYLLRSFFESQRRHIAWEETVVFPMARSCFSPSARADLAAALLRHRMRCDSQPLAILLAGEARIVARRSPSKDGRQAQAG</sequence>
<organism evidence="2 3">
    <name type="scientific">Rhodopseudomonas julia</name>
    <dbReference type="NCBI Taxonomy" id="200617"/>
    <lineage>
        <taxon>Bacteria</taxon>
        <taxon>Pseudomonadati</taxon>
        <taxon>Pseudomonadota</taxon>
        <taxon>Alphaproteobacteria</taxon>
        <taxon>Hyphomicrobiales</taxon>
        <taxon>Nitrobacteraceae</taxon>
        <taxon>Rhodopseudomonas</taxon>
    </lineage>
</organism>
<feature type="domain" description="Hemerythrin-like" evidence="1">
    <location>
        <begin position="29"/>
        <end position="164"/>
    </location>
</feature>
<accession>A0ABU0C7M3</accession>
<gene>
    <name evidence="2" type="ORF">J2R99_002067</name>
</gene>
<protein>
    <submittedName>
        <fullName evidence="2">Hemerythrin-like domain-containing protein</fullName>
    </submittedName>
</protein>
<evidence type="ECO:0000313" key="2">
    <source>
        <dbReference type="EMBL" id="MDQ0326198.1"/>
    </source>
</evidence>
<dbReference type="Gene3D" id="1.20.120.520">
    <property type="entry name" value="nmb1532 protein domain like"/>
    <property type="match status" value="1"/>
</dbReference>
<proteinExistence type="predicted"/>
<reference evidence="2 3" key="1">
    <citation type="submission" date="2023-07" db="EMBL/GenBank/DDBJ databases">
        <title>Genomic Encyclopedia of Type Strains, Phase IV (KMG-IV): sequencing the most valuable type-strain genomes for metagenomic binning, comparative biology and taxonomic classification.</title>
        <authorList>
            <person name="Goeker M."/>
        </authorList>
    </citation>
    <scope>NUCLEOTIDE SEQUENCE [LARGE SCALE GENOMIC DNA]</scope>
    <source>
        <strain evidence="2 3">DSM 11549</strain>
    </source>
</reference>
<name>A0ABU0C7M3_9BRAD</name>
<evidence type="ECO:0000259" key="1">
    <source>
        <dbReference type="Pfam" id="PF01814"/>
    </source>
</evidence>
<dbReference type="InterPro" id="IPR012312">
    <property type="entry name" value="Hemerythrin-like"/>
</dbReference>
<comment type="caution">
    <text evidence="2">The sequence shown here is derived from an EMBL/GenBank/DDBJ whole genome shotgun (WGS) entry which is preliminary data.</text>
</comment>
<keyword evidence="3" id="KW-1185">Reference proteome</keyword>
<dbReference type="Proteomes" id="UP001230253">
    <property type="component" value="Unassembled WGS sequence"/>
</dbReference>